<accession>A0ABP0MRE7</accession>
<reference evidence="1 2" key="1">
    <citation type="submission" date="2024-02" db="EMBL/GenBank/DDBJ databases">
        <authorList>
            <person name="Chen Y."/>
            <person name="Shah S."/>
            <person name="Dougan E. K."/>
            <person name="Thang M."/>
            <person name="Chan C."/>
        </authorList>
    </citation>
    <scope>NUCLEOTIDE SEQUENCE [LARGE SCALE GENOMIC DNA]</scope>
</reference>
<dbReference type="Proteomes" id="UP001642484">
    <property type="component" value="Unassembled WGS sequence"/>
</dbReference>
<gene>
    <name evidence="1" type="ORF">CCMP2556_LOCUS26785</name>
</gene>
<keyword evidence="2" id="KW-1185">Reference proteome</keyword>
<name>A0ABP0MRE7_9DINO</name>
<dbReference type="EMBL" id="CAXAMN010018890">
    <property type="protein sequence ID" value="CAK9053282.1"/>
    <property type="molecule type" value="Genomic_DNA"/>
</dbReference>
<evidence type="ECO:0000313" key="1">
    <source>
        <dbReference type="EMBL" id="CAK9053282.1"/>
    </source>
</evidence>
<comment type="caution">
    <text evidence="1">The sequence shown here is derived from an EMBL/GenBank/DDBJ whole genome shotgun (WGS) entry which is preliminary data.</text>
</comment>
<sequence>MVVDQDRIFVTTNSESATLLHHRELCSFGSGTWCDGADAVETMESDSKWISGAVSFETPIVLERKKVLSHLQGVACLEKPTPLRQLLTMLEDAGEVRVGYSHHTVDLPQDSIKSEKALCFAIDAKQQDDAVEPPKKKQKNIPKKAR</sequence>
<protein>
    <submittedName>
        <fullName evidence="1">Uncharacterized protein</fullName>
    </submittedName>
</protein>
<proteinExistence type="predicted"/>
<organism evidence="1 2">
    <name type="scientific">Durusdinium trenchii</name>
    <dbReference type="NCBI Taxonomy" id="1381693"/>
    <lineage>
        <taxon>Eukaryota</taxon>
        <taxon>Sar</taxon>
        <taxon>Alveolata</taxon>
        <taxon>Dinophyceae</taxon>
        <taxon>Suessiales</taxon>
        <taxon>Symbiodiniaceae</taxon>
        <taxon>Durusdinium</taxon>
    </lineage>
</organism>
<evidence type="ECO:0000313" key="2">
    <source>
        <dbReference type="Proteomes" id="UP001642484"/>
    </source>
</evidence>